<feature type="domain" description="RNase H type-1" evidence="2">
    <location>
        <begin position="480"/>
        <end position="611"/>
    </location>
</feature>
<dbReference type="InterPro" id="IPR036397">
    <property type="entry name" value="RNaseH_sf"/>
</dbReference>
<dbReference type="PROSITE" id="PS50879">
    <property type="entry name" value="RNASE_H_1"/>
    <property type="match status" value="1"/>
</dbReference>
<dbReference type="InterPro" id="IPR052927">
    <property type="entry name" value="DCC_oxidoreductase"/>
</dbReference>
<evidence type="ECO:0000313" key="5">
    <source>
        <dbReference type="Proteomes" id="UP000823674"/>
    </source>
</evidence>
<evidence type="ECO:0000259" key="2">
    <source>
        <dbReference type="PROSITE" id="PS50879"/>
    </source>
</evidence>
<accession>A0ABQ7LG89</accession>
<dbReference type="SMART" id="SM00995">
    <property type="entry name" value="AD"/>
    <property type="match status" value="1"/>
</dbReference>
<dbReference type="InterPro" id="IPR011320">
    <property type="entry name" value="RNase_H1_N"/>
</dbReference>
<dbReference type="CDD" id="cd09279">
    <property type="entry name" value="RNase_HI_like"/>
    <property type="match status" value="1"/>
</dbReference>
<dbReference type="Proteomes" id="UP000823674">
    <property type="component" value="Chromosome A09"/>
</dbReference>
<evidence type="ECO:0000259" key="3">
    <source>
        <dbReference type="PROSITE" id="PS52001"/>
    </source>
</evidence>
<dbReference type="InterPro" id="IPR012337">
    <property type="entry name" value="RNaseH-like_sf"/>
</dbReference>
<gene>
    <name evidence="4" type="primary">A09p052580.1_BraROA</name>
    <name evidence="4" type="ORF">IGI04_037039</name>
</gene>
<name>A0ABQ7LG89_BRACM</name>
<dbReference type="PROSITE" id="PS52001">
    <property type="entry name" value="AD"/>
    <property type="match status" value="1"/>
</dbReference>
<sequence>MDPAGASVANNIGGEGEKFAVGNIYSVKVITGDEFRGIVMAYDPIPNFVGSKPRAGHSKNTRMVNASFITGLSYLGKTEDPLLTDNCCVNLDSLRAKEALAIRQAEAEAERLGVGVTAEAQSIFDSLSKTLPVQWENSDILVMKEVRVRSPYLSDCVFGGTDAANNRVKKVASERRRSVKSPERVCYSATNPRRRLELIGQGEYVSRTETTPLRPTHLTQTKTRLKPTVVCSHLPHCGKERRAHGTRGEQLIQRFTSFCLKSVCVCVGITTTTTVMNCLSHHARSYISLGLLKRSSYVTSKIHPCFYMPSKLCLNPASVVSPLGLSRAHCYSSRSKSAKSKMLTAVSAADKEKDAFFVVRKGDVIGIYKDLNDCQAQVGSSVFDPPVSVYKGYSLPKDAEEYLSSVGMKNPLYCFGASDLREDMFGSLTPCLFQEPASSKVKVSEEEDTSEMKSKDMKPDIPSASTSSVFDQLKPSSVTSDETCFIEFDGASKGNPGLSGAAAVLKTEDGSLICKVRQGLGIATNNAAEYHGLILGLRHAIERGYKKIKVKGDSKLICMQIKGKWKVNNEVLSKLHEEAKQLTNECISFEISHVLRNLNSAADEQANLAVRLPGNVKRISRMLTKALRILKPRSILGGSLHRRPVYSSSPSPRLTPGAVSRTTAGAAEIDADDAVAYSDPTESPTAMPIMMQAHLQPRVVVYDGVCPLCHGGVKWIIKADKYRKIKFCCLQSKTAEPYLTVSGVTKEDVEKRFLFIEGLGSYHQASTAALRVVSYLPLPYSALKAFTIVPTPLRDSVYDYVANNRYNWFGKAEDCLVLKEKELLERFIDRDELIDRC</sequence>
<proteinExistence type="predicted"/>
<dbReference type="Gene3D" id="3.40.970.10">
    <property type="entry name" value="Ribonuclease H1, N-terminal domain"/>
    <property type="match status" value="1"/>
</dbReference>
<feature type="domain" description="AD" evidence="3">
    <location>
        <begin position="87"/>
        <end position="180"/>
    </location>
</feature>
<dbReference type="InterPro" id="IPR037056">
    <property type="entry name" value="RNase_H1_N_sf"/>
</dbReference>
<dbReference type="InterPro" id="IPR007263">
    <property type="entry name" value="DCC1-like"/>
</dbReference>
<organism evidence="4 5">
    <name type="scientific">Brassica rapa subsp. trilocularis</name>
    <dbReference type="NCBI Taxonomy" id="1813537"/>
    <lineage>
        <taxon>Eukaryota</taxon>
        <taxon>Viridiplantae</taxon>
        <taxon>Streptophyta</taxon>
        <taxon>Embryophyta</taxon>
        <taxon>Tracheophyta</taxon>
        <taxon>Spermatophyta</taxon>
        <taxon>Magnoliopsida</taxon>
        <taxon>eudicotyledons</taxon>
        <taxon>Gunneridae</taxon>
        <taxon>Pentapetalae</taxon>
        <taxon>rosids</taxon>
        <taxon>malvids</taxon>
        <taxon>Brassicales</taxon>
        <taxon>Brassicaceae</taxon>
        <taxon>Brassiceae</taxon>
        <taxon>Brassica</taxon>
    </lineage>
</organism>
<dbReference type="InterPro" id="IPR019181">
    <property type="entry name" value="LSM12_ABD"/>
</dbReference>
<dbReference type="Pfam" id="PF04134">
    <property type="entry name" value="DCC1-like"/>
    <property type="match status" value="1"/>
</dbReference>
<dbReference type="PANTHER" id="PTHR33639">
    <property type="entry name" value="THIOL-DISULFIDE OXIDOREDUCTASE DCC"/>
    <property type="match status" value="1"/>
</dbReference>
<evidence type="ECO:0000256" key="1">
    <source>
        <dbReference type="SAM" id="MobiDB-lite"/>
    </source>
</evidence>
<evidence type="ECO:0008006" key="6">
    <source>
        <dbReference type="Google" id="ProtNLM"/>
    </source>
</evidence>
<dbReference type="Pfam" id="PF13456">
    <property type="entry name" value="RVT_3"/>
    <property type="match status" value="1"/>
</dbReference>
<feature type="compositionally biased region" description="Basic and acidic residues" evidence="1">
    <location>
        <begin position="450"/>
        <end position="459"/>
    </location>
</feature>
<reference evidence="4 5" key="1">
    <citation type="submission" date="2021-03" db="EMBL/GenBank/DDBJ databases">
        <authorList>
            <person name="King G.J."/>
            <person name="Bancroft I."/>
            <person name="Baten A."/>
            <person name="Bloomfield J."/>
            <person name="Borpatragohain P."/>
            <person name="He Z."/>
            <person name="Irish N."/>
            <person name="Irwin J."/>
            <person name="Liu K."/>
            <person name="Mauleon R.P."/>
            <person name="Moore J."/>
            <person name="Morris R."/>
            <person name="Ostergaard L."/>
            <person name="Wang B."/>
            <person name="Wells R."/>
        </authorList>
    </citation>
    <scope>NUCLEOTIDE SEQUENCE [LARGE SCALE GENOMIC DNA]</scope>
    <source>
        <strain evidence="4">R-o-18</strain>
        <tissue evidence="4">Leaf</tissue>
    </source>
</reference>
<dbReference type="PANTHER" id="PTHR33639:SF1">
    <property type="entry name" value="T23E23.25"/>
    <property type="match status" value="1"/>
</dbReference>
<dbReference type="EMBL" id="JADBGQ010000008">
    <property type="protein sequence ID" value="KAG5385569.1"/>
    <property type="molecule type" value="Genomic_DNA"/>
</dbReference>
<comment type="caution">
    <text evidence="4">The sequence shown here is derived from an EMBL/GenBank/DDBJ whole genome shotgun (WGS) entry which is preliminary data.</text>
</comment>
<evidence type="ECO:0000313" key="4">
    <source>
        <dbReference type="EMBL" id="KAG5385569.1"/>
    </source>
</evidence>
<protein>
    <recommendedName>
        <fullName evidence="6">RNase H type-1 domain-containing protein</fullName>
    </recommendedName>
</protein>
<dbReference type="InterPro" id="IPR047574">
    <property type="entry name" value="AD"/>
</dbReference>
<dbReference type="InterPro" id="IPR002156">
    <property type="entry name" value="RNaseH_domain"/>
</dbReference>
<dbReference type="Gene3D" id="3.30.420.10">
    <property type="entry name" value="Ribonuclease H-like superfamily/Ribonuclease H"/>
    <property type="match status" value="1"/>
</dbReference>
<dbReference type="SUPFAM" id="SSF55658">
    <property type="entry name" value="L9 N-domain-like"/>
    <property type="match status" value="1"/>
</dbReference>
<dbReference type="Pfam" id="PF09793">
    <property type="entry name" value="AD"/>
    <property type="match status" value="1"/>
</dbReference>
<feature type="region of interest" description="Disordered" evidence="1">
    <location>
        <begin position="439"/>
        <end position="468"/>
    </location>
</feature>
<keyword evidence="5" id="KW-1185">Reference proteome</keyword>
<dbReference type="Pfam" id="PF01693">
    <property type="entry name" value="Cauli_VI"/>
    <property type="match status" value="1"/>
</dbReference>
<dbReference type="InterPro" id="IPR009027">
    <property type="entry name" value="Ribosomal_bL9/RNase_H1_N"/>
</dbReference>
<dbReference type="SUPFAM" id="SSF53098">
    <property type="entry name" value="Ribonuclease H-like"/>
    <property type="match status" value="1"/>
</dbReference>